<keyword evidence="2 5" id="KW-0812">Transmembrane</keyword>
<keyword evidence="4 5" id="KW-0472">Membrane</keyword>
<feature type="transmembrane region" description="Helical" evidence="5">
    <location>
        <begin position="134"/>
        <end position="152"/>
    </location>
</feature>
<keyword evidence="6" id="KW-1185">Reference proteome</keyword>
<comment type="subcellular location">
    <subcellularLocation>
        <location evidence="1">Membrane</location>
        <topology evidence="1">Multi-pass membrane protein</topology>
    </subcellularLocation>
</comment>
<feature type="transmembrane region" description="Helical" evidence="5">
    <location>
        <begin position="12"/>
        <end position="29"/>
    </location>
</feature>
<feature type="transmembrane region" description="Helical" evidence="5">
    <location>
        <begin position="74"/>
        <end position="98"/>
    </location>
</feature>
<evidence type="ECO:0000256" key="1">
    <source>
        <dbReference type="ARBA" id="ARBA00004141"/>
    </source>
</evidence>
<sequence>MEKLSGSLYWNNVIFGIIRYIFNLTFGFADYKCPKLGRKLVHKIAVTFVSIMLLLVFVIKAFELDYPRISNLAILSGAGMTSQLFVIGFIVSGEIFPTPVRNISASFQQIFTRFGTILSPHFFLYTSFWLPAPYLFMSIIMILNLLVFAVAIPETKGHPMIDHMPDKSERIFSSRKSKENLLKSDVTSSNIKLDV</sequence>
<dbReference type="AlphaFoldDB" id="A0A914QQI5"/>
<proteinExistence type="predicted"/>
<feature type="transmembrane region" description="Helical" evidence="5">
    <location>
        <begin position="41"/>
        <end position="62"/>
    </location>
</feature>
<evidence type="ECO:0000256" key="2">
    <source>
        <dbReference type="ARBA" id="ARBA00022692"/>
    </source>
</evidence>
<evidence type="ECO:0000256" key="4">
    <source>
        <dbReference type="ARBA" id="ARBA00023136"/>
    </source>
</evidence>
<keyword evidence="3 5" id="KW-1133">Transmembrane helix</keyword>
<dbReference type="GO" id="GO:0016020">
    <property type="term" value="C:membrane"/>
    <property type="evidence" value="ECO:0007669"/>
    <property type="project" value="UniProtKB-SubCell"/>
</dbReference>
<evidence type="ECO:0000256" key="5">
    <source>
        <dbReference type="SAM" id="Phobius"/>
    </source>
</evidence>
<name>A0A914QQI5_9BILA</name>
<evidence type="ECO:0000313" key="6">
    <source>
        <dbReference type="Proteomes" id="UP000887578"/>
    </source>
</evidence>
<dbReference type="Proteomes" id="UP000887578">
    <property type="component" value="Unplaced"/>
</dbReference>
<reference evidence="7" key="1">
    <citation type="submission" date="2022-11" db="UniProtKB">
        <authorList>
            <consortium name="WormBaseParasite"/>
        </authorList>
    </citation>
    <scope>IDENTIFICATION</scope>
</reference>
<dbReference type="WBParaSite" id="PDA_v2.g6007.t1">
    <property type="protein sequence ID" value="PDA_v2.g6007.t1"/>
    <property type="gene ID" value="PDA_v2.g6007"/>
</dbReference>
<dbReference type="Gene3D" id="1.20.1250.20">
    <property type="entry name" value="MFS general substrate transporter like domains"/>
    <property type="match status" value="1"/>
</dbReference>
<protein>
    <submittedName>
        <fullName evidence="7">Major facilitator superfamily (MFS) profile domain-containing protein</fullName>
    </submittedName>
</protein>
<dbReference type="SUPFAM" id="SSF103473">
    <property type="entry name" value="MFS general substrate transporter"/>
    <property type="match status" value="1"/>
</dbReference>
<dbReference type="InterPro" id="IPR036259">
    <property type="entry name" value="MFS_trans_sf"/>
</dbReference>
<evidence type="ECO:0000313" key="7">
    <source>
        <dbReference type="WBParaSite" id="PDA_v2.g6007.t1"/>
    </source>
</evidence>
<accession>A0A914QQI5</accession>
<organism evidence="6 7">
    <name type="scientific">Panagrolaimus davidi</name>
    <dbReference type="NCBI Taxonomy" id="227884"/>
    <lineage>
        <taxon>Eukaryota</taxon>
        <taxon>Metazoa</taxon>
        <taxon>Ecdysozoa</taxon>
        <taxon>Nematoda</taxon>
        <taxon>Chromadorea</taxon>
        <taxon>Rhabditida</taxon>
        <taxon>Tylenchina</taxon>
        <taxon>Panagrolaimomorpha</taxon>
        <taxon>Panagrolaimoidea</taxon>
        <taxon>Panagrolaimidae</taxon>
        <taxon>Panagrolaimus</taxon>
    </lineage>
</organism>
<evidence type="ECO:0000256" key="3">
    <source>
        <dbReference type="ARBA" id="ARBA00022989"/>
    </source>
</evidence>
<dbReference type="PANTHER" id="PTHR24064">
    <property type="entry name" value="SOLUTE CARRIER FAMILY 22 MEMBER"/>
    <property type="match status" value="1"/>
</dbReference>